<reference evidence="4" key="1">
    <citation type="submission" date="2018-10" db="EMBL/GenBank/DDBJ databases">
        <title>Effector identification in a new, highly contiguous assembly of the strawberry crown rot pathogen Phytophthora cactorum.</title>
        <authorList>
            <person name="Armitage A.D."/>
            <person name="Nellist C.F."/>
            <person name="Bates H."/>
            <person name="Vickerstaff R.J."/>
            <person name="Harrison R.J."/>
        </authorList>
    </citation>
    <scope>NUCLEOTIDE SEQUENCE</scope>
    <source>
        <strain evidence="1">15-7</strain>
        <strain evidence="2">4032</strain>
        <strain evidence="3">4040</strain>
        <strain evidence="4">P415</strain>
        <strain evidence="5">P421</strain>
    </source>
</reference>
<dbReference type="EMBL" id="RCMG01000297">
    <property type="protein sequence ID" value="KAG2857259.1"/>
    <property type="molecule type" value="Genomic_DNA"/>
</dbReference>
<organism evidence="4 6">
    <name type="scientific">Phytophthora cactorum</name>
    <dbReference type="NCBI Taxonomy" id="29920"/>
    <lineage>
        <taxon>Eukaryota</taxon>
        <taxon>Sar</taxon>
        <taxon>Stramenopiles</taxon>
        <taxon>Oomycota</taxon>
        <taxon>Peronosporomycetes</taxon>
        <taxon>Peronosporales</taxon>
        <taxon>Peronosporaceae</taxon>
        <taxon>Phytophthora</taxon>
    </lineage>
</organism>
<evidence type="ECO:0000313" key="6">
    <source>
        <dbReference type="Proteomes" id="UP000697107"/>
    </source>
</evidence>
<gene>
    <name evidence="1" type="ORF">PC113_g10855</name>
    <name evidence="2" type="ORF">PC115_g9525</name>
    <name evidence="3" type="ORF">PC117_g11351</name>
    <name evidence="4" type="ORF">PC118_g10373</name>
    <name evidence="5" type="ORF">PC129_g10287</name>
</gene>
<dbReference type="Proteomes" id="UP000736787">
    <property type="component" value="Unassembled WGS sequence"/>
</dbReference>
<protein>
    <submittedName>
        <fullName evidence="4">Uncharacterized protein</fullName>
    </submittedName>
</protein>
<evidence type="ECO:0000313" key="1">
    <source>
        <dbReference type="EMBL" id="KAG2857259.1"/>
    </source>
</evidence>
<feature type="non-terminal residue" evidence="4">
    <location>
        <position position="61"/>
    </location>
</feature>
<sequence length="61" mass="6566">MDVGAEVEVQVAPQNWRRAQVIDRYVSPIEASGAVIVVKFEDGSVAERGVPSDVNQDAPDV</sequence>
<dbReference type="Proteomes" id="UP000735874">
    <property type="component" value="Unassembled WGS sequence"/>
</dbReference>
<dbReference type="EMBL" id="RCML01000297">
    <property type="protein sequence ID" value="KAG2981809.1"/>
    <property type="molecule type" value="Genomic_DNA"/>
</dbReference>
<evidence type="ECO:0000313" key="3">
    <source>
        <dbReference type="EMBL" id="KAG2938172.1"/>
    </source>
</evidence>
<proteinExistence type="predicted"/>
<dbReference type="Proteomes" id="UP000760860">
    <property type="component" value="Unassembled WGS sequence"/>
</dbReference>
<dbReference type="EMBL" id="RCMK01000291">
    <property type="protein sequence ID" value="KAG2938172.1"/>
    <property type="molecule type" value="Genomic_DNA"/>
</dbReference>
<evidence type="ECO:0000313" key="4">
    <source>
        <dbReference type="EMBL" id="KAG2981809.1"/>
    </source>
</evidence>
<evidence type="ECO:0000313" key="5">
    <source>
        <dbReference type="EMBL" id="KAG3218917.1"/>
    </source>
</evidence>
<dbReference type="VEuPathDB" id="FungiDB:PC110_g15291"/>
<name>A0A8T1G651_9STRA</name>
<dbReference type="Proteomes" id="UP000774804">
    <property type="component" value="Unassembled WGS sequence"/>
</dbReference>
<dbReference type="AlphaFoldDB" id="A0A8T1G651"/>
<comment type="caution">
    <text evidence="4">The sequence shown here is derived from an EMBL/GenBank/DDBJ whole genome shotgun (WGS) entry which is preliminary data.</text>
</comment>
<dbReference type="EMBL" id="RCMI01000263">
    <property type="protein sequence ID" value="KAG2921478.1"/>
    <property type="molecule type" value="Genomic_DNA"/>
</dbReference>
<dbReference type="Proteomes" id="UP000697107">
    <property type="component" value="Unassembled WGS sequence"/>
</dbReference>
<evidence type="ECO:0000313" key="2">
    <source>
        <dbReference type="EMBL" id="KAG2921478.1"/>
    </source>
</evidence>
<dbReference type="EMBL" id="RCMV01000336">
    <property type="protein sequence ID" value="KAG3218917.1"/>
    <property type="molecule type" value="Genomic_DNA"/>
</dbReference>
<accession>A0A8T1G651</accession>